<dbReference type="AlphaFoldDB" id="A0AAD8ZVK7"/>
<sequence length="110" mass="12158">MKLADSVMAAKTSEGSVKWQLCYDISARTWWMDPCCKQAVPIVPSCERHRCTDTPVPLALCILPSRLHTGKCMPPLLKTGIKAARRSHLLRESIIADDGVVRGVSRKAEV</sequence>
<protein>
    <submittedName>
        <fullName evidence="1">Uncharacterized protein</fullName>
    </submittedName>
</protein>
<gene>
    <name evidence="1" type="ORF">P4O66_013123</name>
</gene>
<reference evidence="1" key="1">
    <citation type="submission" date="2023-03" db="EMBL/GenBank/DDBJ databases">
        <title>Electrophorus voltai genome.</title>
        <authorList>
            <person name="Bian C."/>
        </authorList>
    </citation>
    <scope>NUCLEOTIDE SEQUENCE</scope>
    <source>
        <strain evidence="1">CB-2022</strain>
        <tissue evidence="1">Muscle</tissue>
    </source>
</reference>
<accession>A0AAD8ZVK7</accession>
<evidence type="ECO:0000313" key="2">
    <source>
        <dbReference type="Proteomes" id="UP001239994"/>
    </source>
</evidence>
<keyword evidence="2" id="KW-1185">Reference proteome</keyword>
<dbReference type="EMBL" id="JAROKS010000002">
    <property type="protein sequence ID" value="KAK1806077.1"/>
    <property type="molecule type" value="Genomic_DNA"/>
</dbReference>
<proteinExistence type="predicted"/>
<comment type="caution">
    <text evidence="1">The sequence shown here is derived from an EMBL/GenBank/DDBJ whole genome shotgun (WGS) entry which is preliminary data.</text>
</comment>
<evidence type="ECO:0000313" key="1">
    <source>
        <dbReference type="EMBL" id="KAK1806077.1"/>
    </source>
</evidence>
<dbReference type="Proteomes" id="UP001239994">
    <property type="component" value="Unassembled WGS sequence"/>
</dbReference>
<name>A0AAD8ZVK7_9TELE</name>
<organism evidence="1 2">
    <name type="scientific">Electrophorus voltai</name>
    <dbReference type="NCBI Taxonomy" id="2609070"/>
    <lineage>
        <taxon>Eukaryota</taxon>
        <taxon>Metazoa</taxon>
        <taxon>Chordata</taxon>
        <taxon>Craniata</taxon>
        <taxon>Vertebrata</taxon>
        <taxon>Euteleostomi</taxon>
        <taxon>Actinopterygii</taxon>
        <taxon>Neopterygii</taxon>
        <taxon>Teleostei</taxon>
        <taxon>Ostariophysi</taxon>
        <taxon>Gymnotiformes</taxon>
        <taxon>Gymnotoidei</taxon>
        <taxon>Gymnotidae</taxon>
        <taxon>Electrophorus</taxon>
    </lineage>
</organism>